<dbReference type="Pfam" id="PF07686">
    <property type="entry name" value="V-set"/>
    <property type="match status" value="1"/>
</dbReference>
<dbReference type="PANTHER" id="PTHR47118">
    <property type="entry name" value="CYTOTOXIC AND REGULATORY T-CELL MOLECULE"/>
    <property type="match status" value="1"/>
</dbReference>
<dbReference type="AlphaFoldDB" id="A0AAV6HAQ6"/>
<feature type="region of interest" description="Disordered" evidence="1">
    <location>
        <begin position="329"/>
        <end position="354"/>
    </location>
</feature>
<name>A0AAV6HAQ6_9TELE</name>
<evidence type="ECO:0000256" key="2">
    <source>
        <dbReference type="SAM" id="Phobius"/>
    </source>
</evidence>
<feature type="domain" description="Ig-like" evidence="3">
    <location>
        <begin position="1"/>
        <end position="88"/>
    </location>
</feature>
<feature type="compositionally biased region" description="Low complexity" evidence="1">
    <location>
        <begin position="375"/>
        <end position="401"/>
    </location>
</feature>
<keyword evidence="2" id="KW-0812">Transmembrane</keyword>
<feature type="compositionally biased region" description="Polar residues" evidence="1">
    <location>
        <begin position="215"/>
        <end position="261"/>
    </location>
</feature>
<dbReference type="GO" id="GO:0005102">
    <property type="term" value="F:signaling receptor binding"/>
    <property type="evidence" value="ECO:0007669"/>
    <property type="project" value="TreeGrafter"/>
</dbReference>
<keyword evidence="2" id="KW-0472">Membrane</keyword>
<organism evidence="4 5">
    <name type="scientific">Alosa alosa</name>
    <name type="common">allis shad</name>
    <dbReference type="NCBI Taxonomy" id="278164"/>
    <lineage>
        <taxon>Eukaryota</taxon>
        <taxon>Metazoa</taxon>
        <taxon>Chordata</taxon>
        <taxon>Craniata</taxon>
        <taxon>Vertebrata</taxon>
        <taxon>Euteleostomi</taxon>
        <taxon>Actinopterygii</taxon>
        <taxon>Neopterygii</taxon>
        <taxon>Teleostei</taxon>
        <taxon>Clupei</taxon>
        <taxon>Clupeiformes</taxon>
        <taxon>Clupeoidei</taxon>
        <taxon>Clupeidae</taxon>
        <taxon>Alosa</taxon>
    </lineage>
</organism>
<gene>
    <name evidence="4" type="ORF">AALO_G00025090</name>
</gene>
<keyword evidence="2" id="KW-1133">Transmembrane helix</keyword>
<dbReference type="InterPro" id="IPR013106">
    <property type="entry name" value="Ig_V-set"/>
</dbReference>
<feature type="compositionally biased region" description="Low complexity" evidence="1">
    <location>
        <begin position="196"/>
        <end position="213"/>
    </location>
</feature>
<evidence type="ECO:0000313" key="5">
    <source>
        <dbReference type="Proteomes" id="UP000823561"/>
    </source>
</evidence>
<feature type="compositionally biased region" description="Basic and acidic residues" evidence="1">
    <location>
        <begin position="342"/>
        <end position="353"/>
    </location>
</feature>
<dbReference type="InterPro" id="IPR036179">
    <property type="entry name" value="Ig-like_dom_sf"/>
</dbReference>
<dbReference type="PROSITE" id="PS50835">
    <property type="entry name" value="IG_LIKE"/>
    <property type="match status" value="1"/>
</dbReference>
<accession>A0AAV6HAQ6</accession>
<feature type="compositionally biased region" description="Low complexity" evidence="1">
    <location>
        <begin position="262"/>
        <end position="273"/>
    </location>
</feature>
<evidence type="ECO:0000256" key="1">
    <source>
        <dbReference type="SAM" id="MobiDB-lite"/>
    </source>
</evidence>
<feature type="region of interest" description="Disordered" evidence="1">
    <location>
        <begin position="375"/>
        <end position="406"/>
    </location>
</feature>
<dbReference type="GO" id="GO:0005886">
    <property type="term" value="C:plasma membrane"/>
    <property type="evidence" value="ECO:0007669"/>
    <property type="project" value="TreeGrafter"/>
</dbReference>
<dbReference type="EMBL" id="JADWDJ010000002">
    <property type="protein sequence ID" value="KAG5284293.1"/>
    <property type="molecule type" value="Genomic_DNA"/>
</dbReference>
<reference evidence="4" key="1">
    <citation type="submission" date="2020-10" db="EMBL/GenBank/DDBJ databases">
        <title>Chromosome-scale genome assembly of the Allis shad, Alosa alosa.</title>
        <authorList>
            <person name="Margot Z."/>
            <person name="Christophe K."/>
            <person name="Cabau C."/>
            <person name="Louis A."/>
            <person name="Berthelot C."/>
            <person name="Parey E."/>
            <person name="Roest Crollius H."/>
            <person name="Montfort J."/>
            <person name="Robinson-Rechavi M."/>
            <person name="Bucao C."/>
            <person name="Bouchez O."/>
            <person name="Gislard M."/>
            <person name="Lluch J."/>
            <person name="Milhes M."/>
            <person name="Lampietro C."/>
            <person name="Lopez Roques C."/>
            <person name="Donnadieu C."/>
            <person name="Braasch I."/>
            <person name="Desvignes T."/>
            <person name="Postlethwait J."/>
            <person name="Bobe J."/>
            <person name="Guiguen Y."/>
        </authorList>
    </citation>
    <scope>NUCLEOTIDE SEQUENCE</scope>
    <source>
        <strain evidence="4">M-15738</strain>
        <tissue evidence="4">Blood</tissue>
    </source>
</reference>
<keyword evidence="5" id="KW-1185">Reference proteome</keyword>
<dbReference type="GO" id="GO:0008037">
    <property type="term" value="P:cell recognition"/>
    <property type="evidence" value="ECO:0007669"/>
    <property type="project" value="TreeGrafter"/>
</dbReference>
<dbReference type="SUPFAM" id="SSF48726">
    <property type="entry name" value="Immunoglobulin"/>
    <property type="match status" value="1"/>
</dbReference>
<protein>
    <recommendedName>
        <fullName evidence="3">Ig-like domain-containing protein</fullName>
    </recommendedName>
</protein>
<evidence type="ECO:0000259" key="3">
    <source>
        <dbReference type="PROSITE" id="PS50835"/>
    </source>
</evidence>
<proteinExistence type="predicted"/>
<comment type="caution">
    <text evidence="4">The sequence shown here is derived from an EMBL/GenBank/DDBJ whole genome shotgun (WGS) entry which is preliminary data.</text>
</comment>
<dbReference type="InterPro" id="IPR053096">
    <property type="entry name" value="CRTAM"/>
</dbReference>
<sequence>MSSAVTHVTVMEGERLTLKCRKSPGHMDWKNKRDEVLFFNNIKACLDSRYSILSFSGSDYTLAVSPVTFKDEGMYSCYHYSNNSPKVTVRRYNVTVLGAPKITYTKHGDRTLVKCSAKGNTPPVVSWQIGSGIDLEARPQYKKQDKTGKWTTEDIISIKVLTREETLKCVLLDPTLRSPLGVRFVTLENKEFKQYTTQTSTAQTSTSATSHTTDSPHVSTYFSITGGTDHMNTTSMETSQHTDTNINTTSTLEGSSSTPVNTSSTLDSSTSVTENVTRNFTEEVNEKQERREGGSASLFITAVTALIICLLIVVTFFVVKLRRAHKKWKLEKEDSDQSVESGKSKSSGEEGKPKVSLGFLKSNFRKYRSREGAFGTQTSASTSASTLASNPASAAASHSASHTVEVTVENHAINGIKPTQNHGAAPVKETEL</sequence>
<dbReference type="GO" id="GO:0002860">
    <property type="term" value="P:positive regulation of natural killer cell mediated cytotoxicity directed against tumor cell target"/>
    <property type="evidence" value="ECO:0007669"/>
    <property type="project" value="TreeGrafter"/>
</dbReference>
<feature type="region of interest" description="Disordered" evidence="1">
    <location>
        <begin position="196"/>
        <end position="293"/>
    </location>
</feature>
<dbReference type="InterPro" id="IPR003599">
    <property type="entry name" value="Ig_sub"/>
</dbReference>
<evidence type="ECO:0000313" key="4">
    <source>
        <dbReference type="EMBL" id="KAG5284293.1"/>
    </source>
</evidence>
<dbReference type="Proteomes" id="UP000823561">
    <property type="component" value="Chromosome 2"/>
</dbReference>
<dbReference type="InterPro" id="IPR013783">
    <property type="entry name" value="Ig-like_fold"/>
</dbReference>
<dbReference type="PANTHER" id="PTHR47118:SF1">
    <property type="entry name" value="CYTOTOXIC AND REGULATORY T-CELL MOLECULE"/>
    <property type="match status" value="1"/>
</dbReference>
<dbReference type="GO" id="GO:0002355">
    <property type="term" value="P:detection of tumor cell"/>
    <property type="evidence" value="ECO:0007669"/>
    <property type="project" value="TreeGrafter"/>
</dbReference>
<dbReference type="Gene3D" id="2.60.40.10">
    <property type="entry name" value="Immunoglobulins"/>
    <property type="match status" value="2"/>
</dbReference>
<feature type="transmembrane region" description="Helical" evidence="2">
    <location>
        <begin position="296"/>
        <end position="319"/>
    </location>
</feature>
<dbReference type="SMART" id="SM00409">
    <property type="entry name" value="IG"/>
    <property type="match status" value="1"/>
</dbReference>
<feature type="compositionally biased region" description="Basic and acidic residues" evidence="1">
    <location>
        <begin position="280"/>
        <end position="293"/>
    </location>
</feature>
<dbReference type="InterPro" id="IPR007110">
    <property type="entry name" value="Ig-like_dom"/>
</dbReference>